<dbReference type="PANTHER" id="PTHR12482:SF62">
    <property type="entry name" value="LIPASE ROG1-RELATED"/>
    <property type="match status" value="1"/>
</dbReference>
<keyword evidence="1" id="KW-0812">Transmembrane</keyword>
<protein>
    <recommendedName>
        <fullName evidence="2">DUF676 domain-containing protein</fullName>
    </recommendedName>
</protein>
<dbReference type="Pfam" id="PF05057">
    <property type="entry name" value="DUF676"/>
    <property type="match status" value="1"/>
</dbReference>
<sequence length="294" mass="33868">MGVRLPDNSFRSKVFNYFSGRFVSRSGEQLQLRDSFEGIPLVHVLSDPDEIYFKYLAKFKVRRSYANVINDRTVPYWTAGLELMDYFHNNNDLDIVLDDIYTSIVTEINIRSKKTTEKKRGMIYTLKLYGFYLLLLILGPIFALLAVTVISIQGLISKNRVSRYLKDKTLFVKQSSERSQFVKGELLAGALDAINIPGESVPSLSETTSHEMNNRKHYYQLKPSPSLKEKSKQIEFDQTTIKICRNLNLLEWEVAWVYLNAFNAHGTIVCRQNIHTTEAGEDTVQHFLDTTNFV</sequence>
<evidence type="ECO:0000259" key="2">
    <source>
        <dbReference type="Pfam" id="PF05057"/>
    </source>
</evidence>
<dbReference type="AlphaFoldDB" id="A0A367J570"/>
<keyword evidence="1" id="KW-1133">Transmembrane helix</keyword>
<name>A0A367J570_RHIST</name>
<keyword evidence="4" id="KW-1185">Reference proteome</keyword>
<dbReference type="PANTHER" id="PTHR12482">
    <property type="entry name" value="LIPASE ROG1-RELATED-RELATED"/>
    <property type="match status" value="1"/>
</dbReference>
<dbReference type="EMBL" id="PJQM01004325">
    <property type="protein sequence ID" value="RCH84861.1"/>
    <property type="molecule type" value="Genomic_DNA"/>
</dbReference>
<dbReference type="InterPro" id="IPR007751">
    <property type="entry name" value="DUF676_lipase-like"/>
</dbReference>
<reference evidence="3 4" key="1">
    <citation type="journal article" date="2018" name="G3 (Bethesda)">
        <title>Phylogenetic and Phylogenomic Definition of Rhizopus Species.</title>
        <authorList>
            <person name="Gryganskyi A.P."/>
            <person name="Golan J."/>
            <person name="Dolatabadi S."/>
            <person name="Mondo S."/>
            <person name="Robb S."/>
            <person name="Idnurm A."/>
            <person name="Muszewska A."/>
            <person name="Steczkiewicz K."/>
            <person name="Masonjones S."/>
            <person name="Liao H.L."/>
            <person name="Gajdeczka M.T."/>
            <person name="Anike F."/>
            <person name="Vuek A."/>
            <person name="Anishchenko I.M."/>
            <person name="Voigt K."/>
            <person name="de Hoog G.S."/>
            <person name="Smith M.E."/>
            <person name="Heitman J."/>
            <person name="Vilgalys R."/>
            <person name="Stajich J.E."/>
        </authorList>
    </citation>
    <scope>NUCLEOTIDE SEQUENCE [LARGE SCALE GENOMIC DNA]</scope>
    <source>
        <strain evidence="3 4">LSU 92-RS-03</strain>
    </source>
</reference>
<feature type="transmembrane region" description="Helical" evidence="1">
    <location>
        <begin position="128"/>
        <end position="156"/>
    </location>
</feature>
<proteinExistence type="predicted"/>
<evidence type="ECO:0000313" key="4">
    <source>
        <dbReference type="Proteomes" id="UP000253551"/>
    </source>
</evidence>
<evidence type="ECO:0000313" key="3">
    <source>
        <dbReference type="EMBL" id="RCH84861.1"/>
    </source>
</evidence>
<dbReference type="Proteomes" id="UP000253551">
    <property type="component" value="Unassembled WGS sequence"/>
</dbReference>
<accession>A0A367J570</accession>
<gene>
    <name evidence="3" type="ORF">CU098_007913</name>
</gene>
<dbReference type="STRING" id="4846.A0A367J570"/>
<dbReference type="OrthoDB" id="273452at2759"/>
<feature type="domain" description="DUF676" evidence="2">
    <location>
        <begin position="10"/>
        <end position="78"/>
    </location>
</feature>
<evidence type="ECO:0000256" key="1">
    <source>
        <dbReference type="SAM" id="Phobius"/>
    </source>
</evidence>
<organism evidence="3 4">
    <name type="scientific">Rhizopus stolonifer</name>
    <name type="common">Rhizopus nigricans</name>
    <dbReference type="NCBI Taxonomy" id="4846"/>
    <lineage>
        <taxon>Eukaryota</taxon>
        <taxon>Fungi</taxon>
        <taxon>Fungi incertae sedis</taxon>
        <taxon>Mucoromycota</taxon>
        <taxon>Mucoromycotina</taxon>
        <taxon>Mucoromycetes</taxon>
        <taxon>Mucorales</taxon>
        <taxon>Mucorineae</taxon>
        <taxon>Rhizopodaceae</taxon>
        <taxon>Rhizopus</taxon>
    </lineage>
</organism>
<keyword evidence="1" id="KW-0472">Membrane</keyword>
<dbReference type="InterPro" id="IPR044294">
    <property type="entry name" value="Lipase-like"/>
</dbReference>
<comment type="caution">
    <text evidence="3">The sequence shown here is derived from an EMBL/GenBank/DDBJ whole genome shotgun (WGS) entry which is preliminary data.</text>
</comment>